<dbReference type="EMBL" id="AMYB01000008">
    <property type="protein sequence ID" value="OAC99355.1"/>
    <property type="molecule type" value="Genomic_DNA"/>
</dbReference>
<comment type="similarity">
    <text evidence="1">Belongs to the short-chain dehydrogenases/reductases (SDR) family.</text>
</comment>
<dbReference type="SUPFAM" id="SSF51735">
    <property type="entry name" value="NAD(P)-binding Rossmann-fold domains"/>
    <property type="match status" value="1"/>
</dbReference>
<evidence type="ECO:0000313" key="4">
    <source>
        <dbReference type="EMBL" id="OAC99355.1"/>
    </source>
</evidence>
<reference evidence="4 5" key="1">
    <citation type="submission" date="2015-06" db="EMBL/GenBank/DDBJ databases">
        <title>Expansion of signal transduction pathways in fungi by whole-genome duplication.</title>
        <authorList>
            <consortium name="DOE Joint Genome Institute"/>
            <person name="Corrochano L.M."/>
            <person name="Kuo A."/>
            <person name="Marcet-Houben M."/>
            <person name="Polaino S."/>
            <person name="Salamov A."/>
            <person name="Villalobos J.M."/>
            <person name="Alvarez M.I."/>
            <person name="Avalos J."/>
            <person name="Benito E.P."/>
            <person name="Benoit I."/>
            <person name="Burger G."/>
            <person name="Camino L.P."/>
            <person name="Canovas D."/>
            <person name="Cerda-Olmedo E."/>
            <person name="Cheng J.-F."/>
            <person name="Dominguez A."/>
            <person name="Elias M."/>
            <person name="Eslava A.P."/>
            <person name="Glaser F."/>
            <person name="Grimwood J."/>
            <person name="Gutierrez G."/>
            <person name="Heitman J."/>
            <person name="Henrissat B."/>
            <person name="Iturriaga E.A."/>
            <person name="Lang B.F."/>
            <person name="Lavin J.L."/>
            <person name="Lee S."/>
            <person name="Li W."/>
            <person name="Lindquist E."/>
            <person name="Lopez-Garcia S."/>
            <person name="Luque E.M."/>
            <person name="Marcos A.T."/>
            <person name="Martin J."/>
            <person name="Mccluskey K."/>
            <person name="Medina H.R."/>
            <person name="Miralles-Duran A."/>
            <person name="Miyazaki A."/>
            <person name="Munoz-Torres E."/>
            <person name="Oguiza J.A."/>
            <person name="Ohm R."/>
            <person name="Olmedo M."/>
            <person name="Orejas M."/>
            <person name="Ortiz-Castellanos L."/>
            <person name="Pisabarro A.G."/>
            <person name="Rodriguez-Romero J."/>
            <person name="Ruiz-Herrera J."/>
            <person name="Ruiz-Vazquez R."/>
            <person name="Sanz C."/>
            <person name="Schackwitz W."/>
            <person name="Schmutz J."/>
            <person name="Shahriari M."/>
            <person name="Shelest E."/>
            <person name="Silva-Franco F."/>
            <person name="Soanes D."/>
            <person name="Syed K."/>
            <person name="Tagua V.G."/>
            <person name="Talbot N.J."/>
            <person name="Thon M."/>
            <person name="De Vries R.P."/>
            <person name="Wiebenga A."/>
            <person name="Yadav J.S."/>
            <person name="Braun E.L."/>
            <person name="Baker S."/>
            <person name="Garre V."/>
            <person name="Horwitz B."/>
            <person name="Torres-Martinez S."/>
            <person name="Idnurm A."/>
            <person name="Herrera-Estrella A."/>
            <person name="Gabaldon T."/>
            <person name="Grigoriev I.V."/>
        </authorList>
    </citation>
    <scope>NUCLEOTIDE SEQUENCE [LARGE SCALE GENOMIC DNA]</scope>
    <source>
        <strain evidence="4 5">CBS 277.49</strain>
    </source>
</reference>
<keyword evidence="2" id="KW-0560">Oxidoreductase</keyword>
<feature type="transmembrane region" description="Helical" evidence="3">
    <location>
        <begin position="57"/>
        <end position="78"/>
    </location>
</feature>
<keyword evidence="5" id="KW-1185">Reference proteome</keyword>
<dbReference type="OrthoDB" id="191139at2759"/>
<dbReference type="Proteomes" id="UP000077051">
    <property type="component" value="Unassembled WGS sequence"/>
</dbReference>
<evidence type="ECO:0000256" key="2">
    <source>
        <dbReference type="ARBA" id="ARBA00023002"/>
    </source>
</evidence>
<comment type="caution">
    <text evidence="4">The sequence shown here is derived from an EMBL/GenBank/DDBJ whole genome shotgun (WGS) entry which is preliminary data.</text>
</comment>
<dbReference type="AlphaFoldDB" id="A0A168HYW5"/>
<dbReference type="Pfam" id="PF00106">
    <property type="entry name" value="adh_short"/>
    <property type="match status" value="1"/>
</dbReference>
<accession>A0A168HYW5</accession>
<dbReference type="Gene3D" id="3.40.50.720">
    <property type="entry name" value="NAD(P)-binding Rossmann-like Domain"/>
    <property type="match status" value="1"/>
</dbReference>
<protein>
    <submittedName>
        <fullName evidence="4">Uncharacterized protein</fullName>
    </submittedName>
</protein>
<dbReference type="GO" id="GO:0016491">
    <property type="term" value="F:oxidoreductase activity"/>
    <property type="evidence" value="ECO:0007669"/>
    <property type="project" value="UniProtKB-KW"/>
</dbReference>
<dbReference type="STRING" id="747725.A0A168HYW5"/>
<dbReference type="InterPro" id="IPR002347">
    <property type="entry name" value="SDR_fam"/>
</dbReference>
<dbReference type="VEuPathDB" id="FungiDB:MUCCIDRAFT_84290"/>
<dbReference type="PRINTS" id="PR00081">
    <property type="entry name" value="GDHRDH"/>
</dbReference>
<evidence type="ECO:0000256" key="1">
    <source>
        <dbReference type="ARBA" id="ARBA00006484"/>
    </source>
</evidence>
<evidence type="ECO:0000256" key="3">
    <source>
        <dbReference type="SAM" id="Phobius"/>
    </source>
</evidence>
<name>A0A168HYW5_MUCCL</name>
<dbReference type="PANTHER" id="PTHR24320:SF148">
    <property type="entry name" value="NAD(P)-BINDING ROSSMANN-FOLD SUPERFAMILY PROTEIN"/>
    <property type="match status" value="1"/>
</dbReference>
<keyword evidence="3" id="KW-0472">Membrane</keyword>
<proteinExistence type="inferred from homology"/>
<keyword evidence="3" id="KW-1133">Transmembrane helix</keyword>
<sequence>MLLLLSSFSITLFLYFLIQSIIQINALSNQLHASSAPSVRISDCRLEATNIVCNRWTWAPVFIRVYLIGIFETIYIALCKRGLFKNSLSQQLNEQQVDTLVQSYENAALQTAVITGGDSGIGLEICKGLLGAGFHVIIGTRSMELGQKAVDSLKKQTGSDKVSCIELDLTLFKSVKKFVAEIKKKVPQYQLQLLINNAGVMNIPCELTKDGYETQCQTNFLSPILLTQSLLPWMDTKSGRVLFASSSTLYAINDLNTTFSACTYGWDGLNHYAYSKACIAHMAARLAKSTRVKIYAYHPGTVRTKLFAHTTVFNLPFVSKLFNFIMLTPKEGSLMPLQLCLQKDMGDSGTYWANGRMQTVPAVMVYGKKNDIDVLWKDTLSKCGI</sequence>
<gene>
    <name evidence="4" type="ORF">MUCCIDRAFT_84290</name>
</gene>
<organism evidence="4 5">
    <name type="scientific">Mucor lusitanicus CBS 277.49</name>
    <dbReference type="NCBI Taxonomy" id="747725"/>
    <lineage>
        <taxon>Eukaryota</taxon>
        <taxon>Fungi</taxon>
        <taxon>Fungi incertae sedis</taxon>
        <taxon>Mucoromycota</taxon>
        <taxon>Mucoromycotina</taxon>
        <taxon>Mucoromycetes</taxon>
        <taxon>Mucorales</taxon>
        <taxon>Mucorineae</taxon>
        <taxon>Mucoraceae</taxon>
        <taxon>Mucor</taxon>
    </lineage>
</organism>
<dbReference type="InterPro" id="IPR036291">
    <property type="entry name" value="NAD(P)-bd_dom_sf"/>
</dbReference>
<keyword evidence="3" id="KW-0812">Transmembrane</keyword>
<evidence type="ECO:0000313" key="5">
    <source>
        <dbReference type="Proteomes" id="UP000077051"/>
    </source>
</evidence>
<dbReference type="PANTHER" id="PTHR24320">
    <property type="entry name" value="RETINOL DEHYDROGENASE"/>
    <property type="match status" value="1"/>
</dbReference>